<dbReference type="OrthoDB" id="9804993at2"/>
<evidence type="ECO:0000313" key="3">
    <source>
        <dbReference type="Proteomes" id="UP000185003"/>
    </source>
</evidence>
<accession>A0A1N6E1D5</accession>
<protein>
    <recommendedName>
        <fullName evidence="1">AB hydrolase-1 domain-containing protein</fullName>
    </recommendedName>
</protein>
<evidence type="ECO:0000259" key="1">
    <source>
        <dbReference type="Pfam" id="PF12697"/>
    </source>
</evidence>
<dbReference type="PANTHER" id="PTHR15394">
    <property type="entry name" value="SERINE HYDROLASE RBBP9"/>
    <property type="match status" value="1"/>
</dbReference>
<dbReference type="GO" id="GO:0016787">
    <property type="term" value="F:hydrolase activity"/>
    <property type="evidence" value="ECO:0007669"/>
    <property type="project" value="InterPro"/>
</dbReference>
<dbReference type="PANTHER" id="PTHR15394:SF3">
    <property type="entry name" value="SERINE HYDROLASE RBBP9"/>
    <property type="match status" value="1"/>
</dbReference>
<dbReference type="RefSeq" id="WP_074238391.1">
    <property type="nucleotide sequence ID" value="NZ_FSRA01000001.1"/>
</dbReference>
<dbReference type="Proteomes" id="UP000185003">
    <property type="component" value="Unassembled WGS sequence"/>
</dbReference>
<dbReference type="InterPro" id="IPR010662">
    <property type="entry name" value="RBBP9/YdeN"/>
</dbReference>
<dbReference type="InterPro" id="IPR000073">
    <property type="entry name" value="AB_hydrolase_1"/>
</dbReference>
<name>A0A1N6E1D5_9BACT</name>
<keyword evidence="3" id="KW-1185">Reference proteome</keyword>
<dbReference type="EMBL" id="FSRA01000001">
    <property type="protein sequence ID" value="SIN76804.1"/>
    <property type="molecule type" value="Genomic_DNA"/>
</dbReference>
<dbReference type="InterPro" id="IPR029058">
    <property type="entry name" value="AB_hydrolase_fold"/>
</dbReference>
<dbReference type="Gene3D" id="3.40.50.1820">
    <property type="entry name" value="alpha/beta hydrolase"/>
    <property type="match status" value="1"/>
</dbReference>
<organism evidence="2 3">
    <name type="scientific">Chitinophaga niabensis</name>
    <dbReference type="NCBI Taxonomy" id="536979"/>
    <lineage>
        <taxon>Bacteria</taxon>
        <taxon>Pseudomonadati</taxon>
        <taxon>Bacteroidota</taxon>
        <taxon>Chitinophagia</taxon>
        <taxon>Chitinophagales</taxon>
        <taxon>Chitinophagaceae</taxon>
        <taxon>Chitinophaga</taxon>
    </lineage>
</organism>
<feature type="domain" description="AB hydrolase-1" evidence="1">
    <location>
        <begin position="5"/>
        <end position="102"/>
    </location>
</feature>
<sequence>MKKQVLFIHGGGDDGYGEDAKLAASLQKELGEDYEIIFPEMPSIDDSPDFGWLKKIGKEIGQLKEDAIWMGHSLGASMLLKYLSENKVSKNTAGIFLLAPPFWSGEEKWKQGLKLQKDFAANLPENYPTYFYYCQDDEVVPPDQFETYRQQVPWATFREFESGGHQLDNNLHLVSKDIKAL</sequence>
<dbReference type="STRING" id="536979.SAMN04488055_1232"/>
<dbReference type="SUPFAM" id="SSF53474">
    <property type="entry name" value="alpha/beta-Hydrolases"/>
    <property type="match status" value="1"/>
</dbReference>
<proteinExistence type="predicted"/>
<evidence type="ECO:0000313" key="2">
    <source>
        <dbReference type="EMBL" id="SIN76804.1"/>
    </source>
</evidence>
<dbReference type="AlphaFoldDB" id="A0A1N6E1D5"/>
<dbReference type="Pfam" id="PF12697">
    <property type="entry name" value="Abhydrolase_6"/>
    <property type="match status" value="1"/>
</dbReference>
<reference evidence="2 3" key="1">
    <citation type="submission" date="2016-11" db="EMBL/GenBank/DDBJ databases">
        <authorList>
            <person name="Jaros S."/>
            <person name="Januszkiewicz K."/>
            <person name="Wedrychowicz H."/>
        </authorList>
    </citation>
    <scope>NUCLEOTIDE SEQUENCE [LARGE SCALE GENOMIC DNA]</scope>
    <source>
        <strain evidence="2 3">DSM 24787</strain>
    </source>
</reference>
<gene>
    <name evidence="2" type="ORF">SAMN04488055_1232</name>
</gene>